<evidence type="ECO:0000256" key="2">
    <source>
        <dbReference type="ARBA" id="ARBA00022527"/>
    </source>
</evidence>
<dbReference type="Pfam" id="PF00069">
    <property type="entry name" value="Pkinase"/>
    <property type="match status" value="1"/>
</dbReference>
<keyword evidence="3" id="KW-0808">Transferase</keyword>
<protein>
    <recommendedName>
        <fullName evidence="1">non-specific serine/threonine protein kinase</fullName>
        <ecNumber evidence="1">2.7.11.1</ecNumber>
    </recommendedName>
</protein>
<evidence type="ECO:0000256" key="7">
    <source>
        <dbReference type="ARBA" id="ARBA00047899"/>
    </source>
</evidence>
<dbReference type="PANTHER" id="PTHR43671:SF98">
    <property type="entry name" value="SERINE_THREONINE-PROTEIN KINASE NEK11"/>
    <property type="match status" value="1"/>
</dbReference>
<comment type="catalytic activity">
    <reaction evidence="8">
        <text>L-seryl-[protein] + ATP = O-phospho-L-seryl-[protein] + ADP + H(+)</text>
        <dbReference type="Rhea" id="RHEA:17989"/>
        <dbReference type="Rhea" id="RHEA-COMP:9863"/>
        <dbReference type="Rhea" id="RHEA-COMP:11604"/>
        <dbReference type="ChEBI" id="CHEBI:15378"/>
        <dbReference type="ChEBI" id="CHEBI:29999"/>
        <dbReference type="ChEBI" id="CHEBI:30616"/>
        <dbReference type="ChEBI" id="CHEBI:83421"/>
        <dbReference type="ChEBI" id="CHEBI:456216"/>
        <dbReference type="EC" id="2.7.11.1"/>
    </reaction>
</comment>
<feature type="domain" description="Protein kinase" evidence="9">
    <location>
        <begin position="1"/>
        <end position="263"/>
    </location>
</feature>
<dbReference type="GO" id="GO:0005634">
    <property type="term" value="C:nucleus"/>
    <property type="evidence" value="ECO:0007669"/>
    <property type="project" value="TreeGrafter"/>
</dbReference>
<dbReference type="GO" id="GO:0005524">
    <property type="term" value="F:ATP binding"/>
    <property type="evidence" value="ECO:0007669"/>
    <property type="project" value="UniProtKB-KW"/>
</dbReference>
<dbReference type="PANTHER" id="PTHR43671">
    <property type="entry name" value="SERINE/THREONINE-PROTEIN KINASE NEK"/>
    <property type="match status" value="1"/>
</dbReference>
<keyword evidence="11" id="KW-1185">Reference proteome</keyword>
<evidence type="ECO:0000256" key="8">
    <source>
        <dbReference type="ARBA" id="ARBA00048679"/>
    </source>
</evidence>
<dbReference type="STRING" id="196109.A0A136J3Z7"/>
<keyword evidence="6" id="KW-0067">ATP-binding</keyword>
<comment type="catalytic activity">
    <reaction evidence="7">
        <text>L-threonyl-[protein] + ATP = O-phospho-L-threonyl-[protein] + ADP + H(+)</text>
        <dbReference type="Rhea" id="RHEA:46608"/>
        <dbReference type="Rhea" id="RHEA-COMP:11060"/>
        <dbReference type="Rhea" id="RHEA-COMP:11605"/>
        <dbReference type="ChEBI" id="CHEBI:15378"/>
        <dbReference type="ChEBI" id="CHEBI:30013"/>
        <dbReference type="ChEBI" id="CHEBI:30616"/>
        <dbReference type="ChEBI" id="CHEBI:61977"/>
        <dbReference type="ChEBI" id="CHEBI:456216"/>
        <dbReference type="EC" id="2.7.11.1"/>
    </reaction>
</comment>
<sequence length="586" mass="67079">MPLAICDLRTYMMDLHKTHPSTLEAKARFIQSAVGLAEGLSFLHNDIKTELEDLVCYHMDLKPDNILIFFEKGRYIWKLSDFGMARIKIRRRTGQHREEEKDFNSWFERRVRPQKEPSTDGTINRRGEGTYLAPESMSANPIMNTSSDVWSLGCVLSVFFTYLDSGHEGIVAYQKTRMRHSQANGFDRFFLATSSFRANQVHPDVDRWHHGLIKAAKARSLQEGQAVEYVLKQLESSIFKVDPRDRRSARDVVAILRNTYRFLTRSEEEFASKQQRPGNTLWAPWKTMTDRLRVGSRNDAMLSRRVQGWLQANVENYKGCAISPDGALIVYWTDRKISVFTSQSLSPAITHSVTPAAEYALDSQQYIWNSVCLAENWLIASTSGANFQCYIFDLEGGQTVDVSLDHWIRLSLPDVPEIQKATITPDAQKLVCSLNHWTDDRGPGAIFHARISDLRKYYRGRTTPSPTEPAPTPWRTIDLEWPANDITELVPCANNDLYMVVQPELTYRTQEHRVSVVCLSLLTEMYEQLNIESQVRAGVLTIPQRWFSVIARSGSPCAGLLNRDWTRARPWLSSRPSPSSTRHRGR</sequence>
<evidence type="ECO:0000256" key="6">
    <source>
        <dbReference type="ARBA" id="ARBA00022840"/>
    </source>
</evidence>
<dbReference type="InterPro" id="IPR050660">
    <property type="entry name" value="NEK_Ser/Thr_kinase"/>
</dbReference>
<dbReference type="SMART" id="SM00220">
    <property type="entry name" value="S_TKc"/>
    <property type="match status" value="1"/>
</dbReference>
<accession>A0A136J3Z7</accession>
<evidence type="ECO:0000256" key="4">
    <source>
        <dbReference type="ARBA" id="ARBA00022741"/>
    </source>
</evidence>
<evidence type="ECO:0000256" key="3">
    <source>
        <dbReference type="ARBA" id="ARBA00022679"/>
    </source>
</evidence>
<dbReference type="InterPro" id="IPR008271">
    <property type="entry name" value="Ser/Thr_kinase_AS"/>
</dbReference>
<dbReference type="PROSITE" id="PS00108">
    <property type="entry name" value="PROTEIN_KINASE_ST"/>
    <property type="match status" value="1"/>
</dbReference>
<dbReference type="GO" id="GO:0004674">
    <property type="term" value="F:protein serine/threonine kinase activity"/>
    <property type="evidence" value="ECO:0007669"/>
    <property type="project" value="UniProtKB-KW"/>
</dbReference>
<reference evidence="11" key="1">
    <citation type="submission" date="2016-02" db="EMBL/GenBank/DDBJ databases">
        <title>Draft genome sequence of Microdochium bolleyi, a fungal endophyte of beachgrass.</title>
        <authorList>
            <consortium name="DOE Joint Genome Institute"/>
            <person name="David A.S."/>
            <person name="May G."/>
            <person name="Haridas S."/>
            <person name="Lim J."/>
            <person name="Wang M."/>
            <person name="Labutti K."/>
            <person name="Lipzen A."/>
            <person name="Barry K."/>
            <person name="Grigoriev I.V."/>
        </authorList>
    </citation>
    <scope>NUCLEOTIDE SEQUENCE [LARGE SCALE GENOMIC DNA]</scope>
    <source>
        <strain evidence="11">J235TASD1</strain>
    </source>
</reference>
<organism evidence="10 11">
    <name type="scientific">Microdochium bolleyi</name>
    <dbReference type="NCBI Taxonomy" id="196109"/>
    <lineage>
        <taxon>Eukaryota</taxon>
        <taxon>Fungi</taxon>
        <taxon>Dikarya</taxon>
        <taxon>Ascomycota</taxon>
        <taxon>Pezizomycotina</taxon>
        <taxon>Sordariomycetes</taxon>
        <taxon>Xylariomycetidae</taxon>
        <taxon>Xylariales</taxon>
        <taxon>Microdochiaceae</taxon>
        <taxon>Microdochium</taxon>
    </lineage>
</organism>
<keyword evidence="5 10" id="KW-0418">Kinase</keyword>
<dbReference type="AlphaFoldDB" id="A0A136J3Z7"/>
<dbReference type="EMBL" id="KQ964249">
    <property type="protein sequence ID" value="KXJ91907.1"/>
    <property type="molecule type" value="Genomic_DNA"/>
</dbReference>
<keyword evidence="2" id="KW-0723">Serine/threonine-protein kinase</keyword>
<proteinExistence type="predicted"/>
<dbReference type="InterPro" id="IPR011009">
    <property type="entry name" value="Kinase-like_dom_sf"/>
</dbReference>
<name>A0A136J3Z7_9PEZI</name>
<dbReference type="Proteomes" id="UP000070501">
    <property type="component" value="Unassembled WGS sequence"/>
</dbReference>
<evidence type="ECO:0000313" key="11">
    <source>
        <dbReference type="Proteomes" id="UP000070501"/>
    </source>
</evidence>
<dbReference type="InterPro" id="IPR000719">
    <property type="entry name" value="Prot_kinase_dom"/>
</dbReference>
<evidence type="ECO:0000256" key="1">
    <source>
        <dbReference type="ARBA" id="ARBA00012513"/>
    </source>
</evidence>
<dbReference type="PROSITE" id="PS50011">
    <property type="entry name" value="PROTEIN_KINASE_DOM"/>
    <property type="match status" value="1"/>
</dbReference>
<dbReference type="SUPFAM" id="SSF69304">
    <property type="entry name" value="Tricorn protease N-terminal domain"/>
    <property type="match status" value="1"/>
</dbReference>
<evidence type="ECO:0000259" key="9">
    <source>
        <dbReference type="PROSITE" id="PS50011"/>
    </source>
</evidence>
<dbReference type="OrthoDB" id="5986190at2759"/>
<dbReference type="SUPFAM" id="SSF56112">
    <property type="entry name" value="Protein kinase-like (PK-like)"/>
    <property type="match status" value="1"/>
</dbReference>
<evidence type="ECO:0000313" key="10">
    <source>
        <dbReference type="EMBL" id="KXJ91907.1"/>
    </source>
</evidence>
<evidence type="ECO:0000256" key="5">
    <source>
        <dbReference type="ARBA" id="ARBA00022777"/>
    </source>
</evidence>
<keyword evidence="4" id="KW-0547">Nucleotide-binding</keyword>
<dbReference type="Gene3D" id="1.10.510.10">
    <property type="entry name" value="Transferase(Phosphotransferase) domain 1"/>
    <property type="match status" value="1"/>
</dbReference>
<gene>
    <name evidence="10" type="ORF">Micbo1qcDRAFT_58355</name>
</gene>
<dbReference type="InParanoid" id="A0A136J3Z7"/>
<dbReference type="EC" id="2.7.11.1" evidence="1"/>